<dbReference type="SMART" id="SM00593">
    <property type="entry name" value="RUN"/>
    <property type="match status" value="1"/>
</dbReference>
<keyword evidence="3" id="KW-1185">Reference proteome</keyword>
<organism evidence="3 4">
    <name type="scientific">Priapulus caudatus</name>
    <name type="common">Priapulid worm</name>
    <dbReference type="NCBI Taxonomy" id="37621"/>
    <lineage>
        <taxon>Eukaryota</taxon>
        <taxon>Metazoa</taxon>
        <taxon>Ecdysozoa</taxon>
        <taxon>Scalidophora</taxon>
        <taxon>Priapulida</taxon>
        <taxon>Priapulimorpha</taxon>
        <taxon>Priapulimorphida</taxon>
        <taxon>Priapulidae</taxon>
        <taxon>Priapulus</taxon>
    </lineage>
</organism>
<dbReference type="RefSeq" id="XP_014661771.1">
    <property type="nucleotide sequence ID" value="XM_014806285.1"/>
</dbReference>
<dbReference type="Proteomes" id="UP000695022">
    <property type="component" value="Unplaced"/>
</dbReference>
<feature type="region of interest" description="Disordered" evidence="1">
    <location>
        <begin position="227"/>
        <end position="279"/>
    </location>
</feature>
<feature type="compositionally biased region" description="Basic and acidic residues" evidence="1">
    <location>
        <begin position="249"/>
        <end position="274"/>
    </location>
</feature>
<feature type="domain" description="RUN" evidence="2">
    <location>
        <begin position="42"/>
        <end position="164"/>
    </location>
</feature>
<dbReference type="InterPro" id="IPR047327">
    <property type="entry name" value="RUN_PLEKHM2"/>
</dbReference>
<evidence type="ECO:0000313" key="4">
    <source>
        <dbReference type="RefSeq" id="XP_014661771.1"/>
    </source>
</evidence>
<feature type="region of interest" description="Disordered" evidence="1">
    <location>
        <begin position="293"/>
        <end position="349"/>
    </location>
</feature>
<proteinExistence type="predicted"/>
<gene>
    <name evidence="4" type="primary">LOC106804896</name>
</gene>
<dbReference type="InterPro" id="IPR037213">
    <property type="entry name" value="Run_dom_sf"/>
</dbReference>
<evidence type="ECO:0000256" key="1">
    <source>
        <dbReference type="SAM" id="MobiDB-lite"/>
    </source>
</evidence>
<dbReference type="InterPro" id="IPR004012">
    <property type="entry name" value="Run_dom"/>
</dbReference>
<dbReference type="PROSITE" id="PS50826">
    <property type="entry name" value="RUN"/>
    <property type="match status" value="1"/>
</dbReference>
<dbReference type="Pfam" id="PF02759">
    <property type="entry name" value="RUN"/>
    <property type="match status" value="1"/>
</dbReference>
<dbReference type="CDD" id="cd17680">
    <property type="entry name" value="RUN_PLEKHM2"/>
    <property type="match status" value="1"/>
</dbReference>
<dbReference type="PANTHER" id="PTHR46556:SF1">
    <property type="entry name" value="PLECKSTRIN HOMOLOGY DOMAIN-CONTAINING FAMILY M MEMBER 2"/>
    <property type="match status" value="1"/>
</dbReference>
<dbReference type="Gene3D" id="1.20.58.900">
    <property type="match status" value="1"/>
</dbReference>
<accession>A0ABM1DPA0</accession>
<evidence type="ECO:0000259" key="2">
    <source>
        <dbReference type="PROSITE" id="PS50826"/>
    </source>
</evidence>
<sequence length="349" mass="39136">MSTVADRLMLKDRIIENISTSIKQIQELQCIDKEEGDEIVLTNESWQVHRLCEHLDHAFLYGLRHVSKGYWVMLKEFTHKEDLRMILSLPHIATDIGRGRAWMYVVLNENNMESYIRSFMDNRHVLRRHYVKHALLLDEQRMQVLLTLVAGLEFITFSVDPDVPYLDLQASCFISVPRSKRSESCVSCDVEDAVSICSMESEVSQVSGRDVCTAEIPDSDYASLIDSSTHSSLAGKDRLSPRHSPNGVKQDDKVKLADSKEHVTERALHSKEEGIIPDADQANDIIQVIQDNPAVGDHGNHEPSSEQTSDPKQTDVPAPASCDDNPASTREAATRDGAKEASVTRRASQ</sequence>
<evidence type="ECO:0000313" key="3">
    <source>
        <dbReference type="Proteomes" id="UP000695022"/>
    </source>
</evidence>
<name>A0ABM1DPA0_PRICU</name>
<dbReference type="PANTHER" id="PTHR46556">
    <property type="entry name" value="PLECKSTRIN HOMOLOGY DOMAIN-CONTAINING FAMILY M MEMBER 2"/>
    <property type="match status" value="1"/>
</dbReference>
<dbReference type="GeneID" id="106804896"/>
<dbReference type="SUPFAM" id="SSF140741">
    <property type="entry name" value="RUN domain-like"/>
    <property type="match status" value="1"/>
</dbReference>
<protein>
    <submittedName>
        <fullName evidence="4">Pleckstrin homology domain-containing family M member 2-like</fullName>
    </submittedName>
</protein>
<reference evidence="4" key="1">
    <citation type="submission" date="2025-08" db="UniProtKB">
        <authorList>
            <consortium name="RefSeq"/>
        </authorList>
    </citation>
    <scope>IDENTIFICATION</scope>
</reference>
<feature type="compositionally biased region" description="Basic and acidic residues" evidence="1">
    <location>
        <begin position="332"/>
        <end position="343"/>
    </location>
</feature>
<dbReference type="InterPro" id="IPR053015">
    <property type="entry name" value="PH_domain-containing_M2"/>
</dbReference>